<dbReference type="STRING" id="1280953.HOC_03668"/>
<comment type="caution">
    <text evidence="1">The sequence shown here is derived from an EMBL/GenBank/DDBJ whole genome shotgun (WGS) entry which is preliminary data.</text>
</comment>
<protein>
    <submittedName>
        <fullName evidence="1">Putative FMN-binding protein</fullName>
    </submittedName>
</protein>
<dbReference type="Pfam" id="PF04299">
    <property type="entry name" value="FMN_bind_2"/>
    <property type="match status" value="1"/>
</dbReference>
<evidence type="ECO:0000313" key="2">
    <source>
        <dbReference type="Proteomes" id="UP000024942"/>
    </source>
</evidence>
<dbReference type="OrthoDB" id="9794948at2"/>
<evidence type="ECO:0000313" key="1">
    <source>
        <dbReference type="EMBL" id="KDA03943.1"/>
    </source>
</evidence>
<reference evidence="1 2" key="1">
    <citation type="journal article" date="2014" name="Antonie Van Leeuwenhoek">
        <title>Hyphomonas beringensis sp. nov. and Hyphomonas chukchiensis sp. nov., isolated from surface seawater of the Bering Sea and Chukchi Sea.</title>
        <authorList>
            <person name="Li C."/>
            <person name="Lai Q."/>
            <person name="Li G."/>
            <person name="Dong C."/>
            <person name="Wang J."/>
            <person name="Liao Y."/>
            <person name="Shao Z."/>
        </authorList>
    </citation>
    <scope>NUCLEOTIDE SEQUENCE [LARGE SCALE GENOMIC DNA]</scope>
    <source>
        <strain evidence="1 2">SCH89</strain>
    </source>
</reference>
<dbReference type="PANTHER" id="PTHR35802">
    <property type="entry name" value="PROTEASE SYNTHASE AND SPORULATION PROTEIN PAI 2"/>
    <property type="match status" value="1"/>
</dbReference>
<dbReference type="PIRSF" id="PIRSF010372">
    <property type="entry name" value="PaiB"/>
    <property type="match status" value="1"/>
</dbReference>
<dbReference type="AlphaFoldDB" id="A0A059GBV8"/>
<dbReference type="SUPFAM" id="SSF50475">
    <property type="entry name" value="FMN-binding split barrel"/>
    <property type="match status" value="1"/>
</dbReference>
<dbReference type="Proteomes" id="UP000024942">
    <property type="component" value="Unassembled WGS sequence"/>
</dbReference>
<dbReference type="PANTHER" id="PTHR35802:SF1">
    <property type="entry name" value="PROTEASE SYNTHASE AND SPORULATION PROTEIN PAI 2"/>
    <property type="match status" value="1"/>
</dbReference>
<organism evidence="1 2">
    <name type="scientific">Hyphomonas oceanitis SCH89</name>
    <dbReference type="NCBI Taxonomy" id="1280953"/>
    <lineage>
        <taxon>Bacteria</taxon>
        <taxon>Pseudomonadati</taxon>
        <taxon>Pseudomonadota</taxon>
        <taxon>Alphaproteobacteria</taxon>
        <taxon>Hyphomonadales</taxon>
        <taxon>Hyphomonadaceae</taxon>
        <taxon>Hyphomonas</taxon>
    </lineage>
</organism>
<keyword evidence="2" id="KW-1185">Reference proteome</keyword>
<accession>A0A059GBV8</accession>
<dbReference type="InterPro" id="IPR012349">
    <property type="entry name" value="Split_barrel_FMN-bd"/>
</dbReference>
<dbReference type="Gene3D" id="2.30.110.10">
    <property type="entry name" value="Electron Transport, Fmn-binding Protein, Chain A"/>
    <property type="match status" value="1"/>
</dbReference>
<dbReference type="RefSeq" id="WP_051624491.1">
    <property type="nucleotide sequence ID" value="NZ_ARYL01000003.1"/>
</dbReference>
<gene>
    <name evidence="1" type="ORF">HOC_03668</name>
</gene>
<dbReference type="InterPro" id="IPR007396">
    <property type="entry name" value="TR_PAI2-type"/>
</dbReference>
<proteinExistence type="predicted"/>
<name>A0A059GBV8_9PROT</name>
<sequence>MHPARPFHETDIATLVARARAYSFALVCATQDGRVMAAHAPVLIDQEDGKVALRFHLSANNAVTAALQSGSRALIVFTGPDAYISPDWYGMDDQVPTWNYLSVEAEGPVTLLDDAGATQVLDDLSHLHEAPLAPKPEWTRHKMTPGRFEAMLRGIRAFILVPERFEGTTKLGQNKPAEARAGVIAGLSTHEGGIAIAEEMRKHTS</sequence>
<dbReference type="eggNOG" id="COG2808">
    <property type="taxonomic scope" value="Bacteria"/>
</dbReference>
<dbReference type="PATRIC" id="fig|1280953.3.peg.743"/>
<dbReference type="EMBL" id="ARYL01000003">
    <property type="protein sequence ID" value="KDA03943.1"/>
    <property type="molecule type" value="Genomic_DNA"/>
</dbReference>